<proteinExistence type="inferred from homology"/>
<dbReference type="AlphaFoldDB" id="A0A380NC63"/>
<reference evidence="2 3" key="1">
    <citation type="submission" date="2018-06" db="EMBL/GenBank/DDBJ databases">
        <authorList>
            <consortium name="Pathogen Informatics"/>
            <person name="Doyle S."/>
        </authorList>
    </citation>
    <scope>NUCLEOTIDE SEQUENCE [LARGE SCALE GENOMIC DNA]</scope>
    <source>
        <strain evidence="2 3">NCTC7807</strain>
    </source>
</reference>
<protein>
    <submittedName>
        <fullName evidence="2">Protein of uncharacterized function (DUF322)</fullName>
    </submittedName>
</protein>
<organism evidence="2 3">
    <name type="scientific">Streptomyces griseus</name>
    <dbReference type="NCBI Taxonomy" id="1911"/>
    <lineage>
        <taxon>Bacteria</taxon>
        <taxon>Bacillati</taxon>
        <taxon>Actinomycetota</taxon>
        <taxon>Actinomycetes</taxon>
        <taxon>Kitasatosporales</taxon>
        <taxon>Streptomycetaceae</taxon>
        <taxon>Streptomyces</taxon>
    </lineage>
</organism>
<evidence type="ECO:0000313" key="2">
    <source>
        <dbReference type="EMBL" id="SUP37426.1"/>
    </source>
</evidence>
<sequence>MTPVTSGQVAPAERGETHIADQVVAKIAGQAAREALRGNQRDADPPRATVSIHQDRARVRVSVELGYPTDIGRQCGAVRRRVTERVEGLTGMTVPEVAVQVEKLHAATGRTQGRAR</sequence>
<dbReference type="Proteomes" id="UP000254150">
    <property type="component" value="Unassembled WGS sequence"/>
</dbReference>
<dbReference type="RefSeq" id="WP_115068551.1">
    <property type="nucleotide sequence ID" value="NZ_UHID01000005.1"/>
</dbReference>
<name>A0A380NC63_STRGR</name>
<evidence type="ECO:0000313" key="3">
    <source>
        <dbReference type="Proteomes" id="UP000254150"/>
    </source>
</evidence>
<accession>A0A380NC63</accession>
<evidence type="ECO:0000256" key="1">
    <source>
        <dbReference type="ARBA" id="ARBA00005721"/>
    </source>
</evidence>
<dbReference type="Pfam" id="PF03780">
    <property type="entry name" value="Asp23"/>
    <property type="match status" value="1"/>
</dbReference>
<dbReference type="EMBL" id="UHID01000005">
    <property type="protein sequence ID" value="SUP37426.1"/>
    <property type="molecule type" value="Genomic_DNA"/>
</dbReference>
<gene>
    <name evidence="2" type="ORF">NCTC7807_02538</name>
</gene>
<dbReference type="InterPro" id="IPR005531">
    <property type="entry name" value="Asp23"/>
</dbReference>
<comment type="similarity">
    <text evidence="1">Belongs to the asp23 family.</text>
</comment>